<dbReference type="FunFam" id="3.40.605.10:FF:000004">
    <property type="entry name" value="Aldehyde dehydrogenase"/>
    <property type="match status" value="1"/>
</dbReference>
<reference evidence="9" key="1">
    <citation type="journal article" date="2014" name="Int. J. Syst. Evol. Microbiol.">
        <title>Complete genome sequence of Corynebacterium casei LMG S-19264T (=DSM 44701T), isolated from a smear-ripened cheese.</title>
        <authorList>
            <consortium name="US DOE Joint Genome Institute (JGI-PGF)"/>
            <person name="Walter F."/>
            <person name="Albersmeier A."/>
            <person name="Kalinowski J."/>
            <person name="Ruckert C."/>
        </authorList>
    </citation>
    <scope>NUCLEOTIDE SEQUENCE</scope>
    <source>
        <strain evidence="9">CGMCC 1.12698</strain>
    </source>
</reference>
<evidence type="ECO:0000313" key="10">
    <source>
        <dbReference type="Proteomes" id="UP000605259"/>
    </source>
</evidence>
<gene>
    <name evidence="9" type="ORF">GCM10007140_21580</name>
</gene>
<dbReference type="Gene3D" id="3.40.605.10">
    <property type="entry name" value="Aldehyde Dehydrogenase, Chain A, domain 1"/>
    <property type="match status" value="1"/>
</dbReference>
<organism evidence="9 10">
    <name type="scientific">Priestia taiwanensis</name>
    <dbReference type="NCBI Taxonomy" id="1347902"/>
    <lineage>
        <taxon>Bacteria</taxon>
        <taxon>Bacillati</taxon>
        <taxon>Bacillota</taxon>
        <taxon>Bacilli</taxon>
        <taxon>Bacillales</taxon>
        <taxon>Bacillaceae</taxon>
        <taxon>Priestia</taxon>
    </lineage>
</organism>
<reference evidence="9" key="2">
    <citation type="submission" date="2020-09" db="EMBL/GenBank/DDBJ databases">
        <authorList>
            <person name="Sun Q."/>
            <person name="Zhou Y."/>
        </authorList>
    </citation>
    <scope>NUCLEOTIDE SEQUENCE</scope>
    <source>
        <strain evidence="9">CGMCC 1.12698</strain>
    </source>
</reference>
<proteinExistence type="inferred from homology"/>
<sequence>MKHEIEELMIEQRAYFHSGKTRNMDLRILRLKALYYGILKYEKEIMSALKQDLNKSEFESFSTEIGVTLKEISFTLKNIKKWAKVKRVKNSLTHVGSTSTLLPEPYGVTLIIAPWNYPFYLAIAPLIGAIAAGNTAVVKPSELTPNVATVVRNLLEELYPEEFVAVVEGGVETSQRLLQQKFDYIFFTGSTSVGKVVMEAASKQLIPVTLELGGKSPTIVHHDANLALAAKRIVWGKYMNAGQTCIAPDYVYVHHEVKEKFLVHVKREIEVLYGKKPLENTEYTRIVSKRHFDRLLSFLEDGTTVAGGKSKEETLTIEPTVIDNVDWNMPIMQEEIFGPLLPVLEYHNIDAVIEEVVNRPKPLALYVFSENKDIQQEVVTRIPFGGGCINDTIYHIVQPNLPFGGVGESGIGRYHGEYSFQTFSHYKGVVKQTTKFDLPVRYSTTKYALSILRKLFK</sequence>
<dbReference type="EMBL" id="BMFK01000001">
    <property type="protein sequence ID" value="GGE71364.1"/>
    <property type="molecule type" value="Genomic_DNA"/>
</dbReference>
<protein>
    <recommendedName>
        <fullName evidence="4">Aldehyde dehydrogenase</fullName>
    </recommendedName>
</protein>
<dbReference type="PROSITE" id="PS00070">
    <property type="entry name" value="ALDEHYDE_DEHYDR_CYS"/>
    <property type="match status" value="1"/>
</dbReference>
<dbReference type="FunFam" id="3.40.309.10:FF:000003">
    <property type="entry name" value="Aldehyde dehydrogenase"/>
    <property type="match status" value="1"/>
</dbReference>
<dbReference type="InterPro" id="IPR015590">
    <property type="entry name" value="Aldehyde_DH_dom"/>
</dbReference>
<evidence type="ECO:0000313" key="9">
    <source>
        <dbReference type="EMBL" id="GGE71364.1"/>
    </source>
</evidence>
<dbReference type="InterPro" id="IPR029510">
    <property type="entry name" value="Ald_DH_CS_GLU"/>
</dbReference>
<dbReference type="PANTHER" id="PTHR43570:SF16">
    <property type="entry name" value="ALDEHYDE DEHYDROGENASE TYPE III, ISOFORM Q"/>
    <property type="match status" value="1"/>
</dbReference>
<comment type="similarity">
    <text evidence="1 4 7">Belongs to the aldehyde dehydrogenase family.</text>
</comment>
<name>A0A917AS95_9BACI</name>
<dbReference type="PANTHER" id="PTHR43570">
    <property type="entry name" value="ALDEHYDE DEHYDROGENASE"/>
    <property type="match status" value="1"/>
</dbReference>
<evidence type="ECO:0000256" key="3">
    <source>
        <dbReference type="ARBA" id="ARBA00023027"/>
    </source>
</evidence>
<dbReference type="InterPro" id="IPR016160">
    <property type="entry name" value="Ald_DH_CS_CYS"/>
</dbReference>
<dbReference type="InterPro" id="IPR012394">
    <property type="entry name" value="Aldehyde_DH_NAD(P)"/>
</dbReference>
<dbReference type="Gene3D" id="3.40.309.10">
    <property type="entry name" value="Aldehyde Dehydrogenase, Chain A, domain 2"/>
    <property type="match status" value="1"/>
</dbReference>
<dbReference type="InterPro" id="IPR016162">
    <property type="entry name" value="Ald_DH_N"/>
</dbReference>
<evidence type="ECO:0000256" key="2">
    <source>
        <dbReference type="ARBA" id="ARBA00023002"/>
    </source>
</evidence>
<dbReference type="InterPro" id="IPR016161">
    <property type="entry name" value="Ald_DH/histidinol_DH"/>
</dbReference>
<feature type="active site" evidence="5 6">
    <location>
        <position position="211"/>
    </location>
</feature>
<dbReference type="InterPro" id="IPR016163">
    <property type="entry name" value="Ald_DH_C"/>
</dbReference>
<dbReference type="PIRSF" id="PIRSF036492">
    <property type="entry name" value="ALDH"/>
    <property type="match status" value="1"/>
</dbReference>
<feature type="active site" evidence="5">
    <location>
        <position position="245"/>
    </location>
</feature>
<dbReference type="SUPFAM" id="SSF53720">
    <property type="entry name" value="ALDH-like"/>
    <property type="match status" value="1"/>
</dbReference>
<dbReference type="RefSeq" id="WP_188388360.1">
    <property type="nucleotide sequence ID" value="NZ_BMFK01000001.1"/>
</dbReference>
<accession>A0A917AS95</accession>
<dbReference type="Proteomes" id="UP000605259">
    <property type="component" value="Unassembled WGS sequence"/>
</dbReference>
<dbReference type="GO" id="GO:0004029">
    <property type="term" value="F:aldehyde dehydrogenase (NAD+) activity"/>
    <property type="evidence" value="ECO:0007669"/>
    <property type="project" value="TreeGrafter"/>
</dbReference>
<evidence type="ECO:0000259" key="8">
    <source>
        <dbReference type="Pfam" id="PF00171"/>
    </source>
</evidence>
<keyword evidence="10" id="KW-1185">Reference proteome</keyword>
<dbReference type="AlphaFoldDB" id="A0A917AS95"/>
<comment type="caution">
    <text evidence="9">The sequence shown here is derived from an EMBL/GenBank/DDBJ whole genome shotgun (WGS) entry which is preliminary data.</text>
</comment>
<dbReference type="GO" id="GO:0005737">
    <property type="term" value="C:cytoplasm"/>
    <property type="evidence" value="ECO:0007669"/>
    <property type="project" value="TreeGrafter"/>
</dbReference>
<keyword evidence="2 4" id="KW-0560">Oxidoreductase</keyword>
<dbReference type="PROSITE" id="PS00687">
    <property type="entry name" value="ALDEHYDE_DEHYDR_GLU"/>
    <property type="match status" value="1"/>
</dbReference>
<feature type="domain" description="Aldehyde dehydrogenase" evidence="8">
    <location>
        <begin position="13"/>
        <end position="428"/>
    </location>
</feature>
<evidence type="ECO:0000256" key="1">
    <source>
        <dbReference type="ARBA" id="ARBA00009986"/>
    </source>
</evidence>
<evidence type="ECO:0000256" key="6">
    <source>
        <dbReference type="PROSITE-ProRule" id="PRU10007"/>
    </source>
</evidence>
<evidence type="ECO:0000256" key="4">
    <source>
        <dbReference type="PIRNR" id="PIRNR036492"/>
    </source>
</evidence>
<evidence type="ECO:0000256" key="5">
    <source>
        <dbReference type="PIRSR" id="PIRSR036492-1"/>
    </source>
</evidence>
<evidence type="ECO:0000256" key="7">
    <source>
        <dbReference type="RuleBase" id="RU003345"/>
    </source>
</evidence>
<dbReference type="Pfam" id="PF00171">
    <property type="entry name" value="Aldedh"/>
    <property type="match status" value="1"/>
</dbReference>
<dbReference type="CDD" id="cd07136">
    <property type="entry name" value="ALDH_YwdH-P39616"/>
    <property type="match status" value="1"/>
</dbReference>
<keyword evidence="3" id="KW-0520">NAD</keyword>
<dbReference type="GO" id="GO:0006081">
    <property type="term" value="P:aldehyde metabolic process"/>
    <property type="evidence" value="ECO:0007669"/>
    <property type="project" value="InterPro"/>
</dbReference>